<protein>
    <recommendedName>
        <fullName evidence="3">Lipoprotein</fullName>
    </recommendedName>
</protein>
<evidence type="ECO:0008006" key="3">
    <source>
        <dbReference type="Google" id="ProtNLM"/>
    </source>
</evidence>
<accession>A0A1S6HNJ4</accession>
<dbReference type="RefSeq" id="WP_077752288.1">
    <property type="nucleotide sequence ID" value="NZ_CP014782.1"/>
</dbReference>
<sequence length="266" mass="28634">MASAVASRSALFHLPFLFTLLSVGMLTACGGGGANSSEETNGASGSSNTHQFTADFINLIPSTNTQLATKVDLFYEHVGIDEVEIATNIDYLEQQRTSNFGWTGLTQANLSFTVKDSLNNQSLLSSNTMTYSNTQQGLFLLATGEKPSSQAVSLIRVNKLEGEQTSYRLFHANALDSRSLDIYNADAQTAIALNLAFNQISTAIEYDQSLAEVNIFAVPAGTTPNYSNTSGYLLQAVITQESNDTLSVLVAKPGTTSSWQINHYSE</sequence>
<evidence type="ECO:0000313" key="2">
    <source>
        <dbReference type="Proteomes" id="UP000189545"/>
    </source>
</evidence>
<dbReference type="STRING" id="225848.Sps_01914"/>
<reference evidence="1 2" key="1">
    <citation type="submission" date="2016-03" db="EMBL/GenBank/DDBJ databases">
        <title>Complete genome sequence of Shewanella psychrophila WP2, a deep sea bacterium isolated from west Pacific sediment.</title>
        <authorList>
            <person name="Xu G."/>
            <person name="Jian H."/>
        </authorList>
    </citation>
    <scope>NUCLEOTIDE SEQUENCE [LARGE SCALE GENOMIC DNA]</scope>
    <source>
        <strain evidence="1 2">WP2</strain>
    </source>
</reference>
<gene>
    <name evidence="1" type="ORF">Sps_01914</name>
</gene>
<name>A0A1S6HNJ4_9GAMM</name>
<dbReference type="OrthoDB" id="6257667at2"/>
<dbReference type="EMBL" id="CP014782">
    <property type="protein sequence ID" value="AQS37074.1"/>
    <property type="molecule type" value="Genomic_DNA"/>
</dbReference>
<proteinExistence type="predicted"/>
<keyword evidence="2" id="KW-1185">Reference proteome</keyword>
<organism evidence="1 2">
    <name type="scientific">Shewanella psychrophila</name>
    <dbReference type="NCBI Taxonomy" id="225848"/>
    <lineage>
        <taxon>Bacteria</taxon>
        <taxon>Pseudomonadati</taxon>
        <taxon>Pseudomonadota</taxon>
        <taxon>Gammaproteobacteria</taxon>
        <taxon>Alteromonadales</taxon>
        <taxon>Shewanellaceae</taxon>
        <taxon>Shewanella</taxon>
    </lineage>
</organism>
<dbReference type="KEGG" id="spsw:Sps_01914"/>
<evidence type="ECO:0000313" key="1">
    <source>
        <dbReference type="EMBL" id="AQS37074.1"/>
    </source>
</evidence>
<dbReference type="Proteomes" id="UP000189545">
    <property type="component" value="Chromosome"/>
</dbReference>
<dbReference type="AlphaFoldDB" id="A0A1S6HNJ4"/>